<dbReference type="Gene3D" id="1.20.140.180">
    <property type="match status" value="3"/>
</dbReference>
<keyword evidence="7" id="KW-1185">Reference proteome</keyword>
<name>A0A4P9VK63_9GAMM</name>
<evidence type="ECO:0000256" key="4">
    <source>
        <dbReference type="SAM" id="MobiDB-lite"/>
    </source>
</evidence>
<dbReference type="SUPFAM" id="SSF158842">
    <property type="entry name" value="PMT central region-like"/>
    <property type="match status" value="3"/>
</dbReference>
<evidence type="ECO:0000256" key="3">
    <source>
        <dbReference type="ARBA" id="ARBA00022837"/>
    </source>
</evidence>
<dbReference type="InterPro" id="IPR024079">
    <property type="entry name" value="MetalloPept_cat_dom_sf"/>
</dbReference>
<dbReference type="PRINTS" id="PR00313">
    <property type="entry name" value="CABNDNGRPT"/>
</dbReference>
<dbReference type="Pfam" id="PF11647">
    <property type="entry name" value="MLD"/>
    <property type="match status" value="2"/>
</dbReference>
<evidence type="ECO:0000256" key="2">
    <source>
        <dbReference type="ARBA" id="ARBA00022525"/>
    </source>
</evidence>
<dbReference type="Gene3D" id="3.40.390.10">
    <property type="entry name" value="Collagenase (Catalytic Domain)"/>
    <property type="match status" value="1"/>
</dbReference>
<keyword evidence="2" id="KW-0964">Secreted</keyword>
<protein>
    <submittedName>
        <fullName evidence="6">Membrane-targeted effector domain-containing toxin</fullName>
    </submittedName>
</protein>
<dbReference type="SUPFAM" id="SSF55486">
    <property type="entry name" value="Metalloproteases ('zincins'), catalytic domain"/>
    <property type="match status" value="1"/>
</dbReference>
<dbReference type="InterPro" id="IPR014781">
    <property type="entry name" value="Anthrax_toxin_lethal/edema_N/C"/>
</dbReference>
<dbReference type="GO" id="GO:0008237">
    <property type="term" value="F:metallopeptidase activity"/>
    <property type="evidence" value="ECO:0007669"/>
    <property type="project" value="InterPro"/>
</dbReference>
<dbReference type="Gene3D" id="1.20.58.1190">
    <property type="match status" value="1"/>
</dbReference>
<keyword evidence="3" id="KW-0106">Calcium</keyword>
<dbReference type="EMBL" id="NDXW01000001">
    <property type="protein sequence ID" value="RDH43643.1"/>
    <property type="molecule type" value="Genomic_DNA"/>
</dbReference>
<accession>A0A4P9VK63</accession>
<dbReference type="GO" id="GO:0033644">
    <property type="term" value="C:host cell membrane"/>
    <property type="evidence" value="ECO:0007669"/>
    <property type="project" value="UniProtKB-SubCell"/>
</dbReference>
<dbReference type="SUPFAM" id="SSF51120">
    <property type="entry name" value="beta-Roll"/>
    <property type="match status" value="5"/>
</dbReference>
<dbReference type="InterPro" id="IPR020972">
    <property type="entry name" value="Dermonecrotic/RTX_toxin_MLD"/>
</dbReference>
<dbReference type="SUPFAM" id="SSF56399">
    <property type="entry name" value="ADP-ribosylation"/>
    <property type="match status" value="1"/>
</dbReference>
<evidence type="ECO:0000256" key="1">
    <source>
        <dbReference type="ARBA" id="ARBA00004613"/>
    </source>
</evidence>
<dbReference type="GO" id="GO:0005576">
    <property type="term" value="C:extracellular region"/>
    <property type="evidence" value="ECO:0007669"/>
    <property type="project" value="UniProtKB-SubCell"/>
</dbReference>
<comment type="caution">
    <text evidence="6">The sequence shown here is derived from an EMBL/GenBank/DDBJ whole genome shotgun (WGS) entry which is preliminary data.</text>
</comment>
<dbReference type="CDD" id="cd16840">
    <property type="entry name" value="toxin_MLD"/>
    <property type="match status" value="1"/>
</dbReference>
<dbReference type="GO" id="GO:0090729">
    <property type="term" value="F:toxin activity"/>
    <property type="evidence" value="ECO:0007669"/>
    <property type="project" value="UniProtKB-KW"/>
</dbReference>
<organism evidence="6 7">
    <name type="scientific">Zooshikella ganghwensis</name>
    <dbReference type="NCBI Taxonomy" id="202772"/>
    <lineage>
        <taxon>Bacteria</taxon>
        <taxon>Pseudomonadati</taxon>
        <taxon>Pseudomonadota</taxon>
        <taxon>Gammaproteobacteria</taxon>
        <taxon>Oceanospirillales</taxon>
        <taxon>Zooshikellaceae</taxon>
        <taxon>Zooshikella</taxon>
    </lineage>
</organism>
<dbReference type="InterPro" id="IPR047568">
    <property type="entry name" value="ATLF-like_dom"/>
</dbReference>
<feature type="domain" description="ATLF-like" evidence="5">
    <location>
        <begin position="185"/>
        <end position="387"/>
    </location>
</feature>
<dbReference type="Gene3D" id="3.90.176.10">
    <property type="entry name" value="Toxin ADP-ribosyltransferase, Chain A, domain 1"/>
    <property type="match status" value="1"/>
</dbReference>
<dbReference type="InterPro" id="IPR003540">
    <property type="entry name" value="ADP-ribosyltransferase"/>
</dbReference>
<comment type="subcellular location">
    <subcellularLocation>
        <location evidence="1">Secreted</location>
    </subcellularLocation>
</comment>
<dbReference type="PANTHER" id="PTHR38340">
    <property type="entry name" value="S-LAYER PROTEIN"/>
    <property type="match status" value="1"/>
</dbReference>
<dbReference type="Proteomes" id="UP000257039">
    <property type="component" value="Unassembled WGS sequence"/>
</dbReference>
<gene>
    <name evidence="6" type="ORF">B9G39_09420</name>
</gene>
<dbReference type="GO" id="GO:0005509">
    <property type="term" value="F:calcium ion binding"/>
    <property type="evidence" value="ECO:0007669"/>
    <property type="project" value="InterPro"/>
</dbReference>
<evidence type="ECO:0000313" key="6">
    <source>
        <dbReference type="EMBL" id="RDH43643.1"/>
    </source>
</evidence>
<feature type="region of interest" description="Disordered" evidence="4">
    <location>
        <begin position="857"/>
        <end position="886"/>
    </location>
</feature>
<dbReference type="Pfam" id="PF03496">
    <property type="entry name" value="ADPrib_exo_Tox"/>
    <property type="match status" value="1"/>
</dbReference>
<dbReference type="InterPro" id="IPR050557">
    <property type="entry name" value="RTX_toxin/Mannuronan_C5-epim"/>
</dbReference>
<evidence type="ECO:0000259" key="5">
    <source>
        <dbReference type="PROSITE" id="PS51995"/>
    </source>
</evidence>
<proteinExistence type="predicted"/>
<dbReference type="Gene3D" id="2.150.10.10">
    <property type="entry name" value="Serralysin-like metalloprotease, C-terminal"/>
    <property type="match status" value="5"/>
</dbReference>
<dbReference type="PANTHER" id="PTHR38340:SF1">
    <property type="entry name" value="S-LAYER PROTEIN"/>
    <property type="match status" value="1"/>
</dbReference>
<sequence>MAIIPLDEFKKAAAVKFKKQGKSYQQLLQSYQAYEGVKDENSSAEYDALKSLLGEVNQYLQKHPDSGRNAAIQTLKTQIIERRYQVWHVQQNEQLKYELTLLAQNQQQAKKQAYSEALQSLKDIIGASFDQPGELRQALENRYSKSTVDYLNTLTQGVLTSAKKLNSGILRAVTDILLSPEFASLQKALEVVKLNSNSPVSEQGRFAVAQELAKFPVEILDLMKAHNISVLVTHDSITSYYQELKGVTPRGWPAGKTWDSVPGVGAFGAFRGAVIAVKLDANGKWIVPKAGDGHNAANLVLHETAHAVDRIVGEDSNGGQYLSNRKSFLAAWQGDFHSLGDDYYKQGGAQAGREETFAEGIAKYYEKTAQLNWKNVRAWLSNKPFDKYAQQFYDEFSGSWWQKQLSTEFSAEVKNYVEQQVPELKLREKLDFLTVRKIYQAINDAPIAGNNAPLASLNTLKATQSVSSSIAPPPPTVNNLATVWRDVPTREVLIKQAAVVGKPQGASYKALLSELQQFWQQADGERINTAFKLYQQAGDYIDQHPDSKRNSAIQGLRQHLARAINKAQSDQPQTQDTLARVKARLQLLQIAEGLIAEPRSTQATQLADGSWVLADSPNVGIDSLQHLQTAFDQSLRDQELAAGREAGNRVKTQANISQAEADAITWYTKEGYLYINDMLRNDQPLTHFVKDYGVSALQGLNKLTHYEGTVYRALAVDDLSTLADRLMPGQLVGDKGFLSTSTSAEFAKEFRGGKGTVIYAFEGVTHGRNVTGFAQLEQAEVLLQPGSHFRVEATKLTDNNLYVVLKQADDLTAGEVVRNLATGDVLGSVINSQTTTLIDDVKRTFVDPSVASLLDIQQSGETNSGHSVTADTTGDVPPPPPVKTDNESALVEAASHRNLTITEKAKYVATVYNRLATGVATDDVYGVITPGFKRLTEAELAQLNETLLAKAKKAVAESIDKTLGLLGGQQHNVPESLNAQVRDELASLFVEATVKQDYDLRAALIAKVDALGISFEAKGKGDKLLAFWSGEWHGYEHVLNQKLNAEGKAIAVDHHVSGIEFLHQLRNSLDHFATGLRDTPNLKHLFQQGSRTLAGYLSSVYATGAQGTTYALSNGGIQLNNYFWNVELPVLRKMQRDGILQDIKILFENFETYIDKPLNEIGVSVSSKEVPVKVQLQRLPEHLQAWATVKHFQQYADEKLTPALVELHRAAKRYIDLHPSSKRVPAVKALLQSVSGQLITLNELASKPQADQLAFVKQFADKAFVNQGFPEILSLADFSNEASVVGKPKGEGYQAILSSLEALHGQASKTELADERTLIDLGLNGDFINRHADNLRHQLLPFNLLRETWGVKINHDITNGKVAITLADGRQINVQVDASGNQRQQLATLQRFILANYDQTSIPNGLALAGDQIKQVSDAGSTVLATRSEGQWRLATNSAVAFPHENYQEYRFAVVQDKLARQIQPGVYEYQDSRVSHVLKIEDTFYAAKFDKDNNTWRLVDSTNTAKPGVAVHLDEGQWQLNLKVGLVGGSTVNTTAPADSLTRQSQWVATFSEQLNQLSGDIHFKASTFTQFDAARQPAIDKANTLLATQHPVWLDTFNHFAELNNEQALGQLSETDQRQLSAYLEQLVQLNTAAAKDGLLRGEQTQSVTDFVGSIQQQDNQSNALYVLSVADQHVLVQVHDTNGEVRISLSGAALGEVSGIQSYSQLQQVLTVYLNTLNDSQQQSYGQFKVASVNAEQVSLLGESQPAFATALRAEIPGTEQRLKGLDSSQGLLKLGELSVSRVMLHELGATVDGRPVDVNTNFADPELASKLQFSEGKLQAYLAHSHEGGVQDTQAVSQLITLVKQQRSQSGNTSPVVVEQGLPNHWLRDQLAQLASNRYAFEQGKQLVEVAKLNHLSVELAPSTSHKPQAALANVLATARAQQLDAGIETLLANQNRINFLQTAQQQGRATSTETQSLQQLLSTQEALVKAYQSDPAFKQSLGYLSIRDITQQVSGTGDKTLTLSSGKYHYLVSQQKGKLSFYDPAVGWISGFDSANGLQQFLTNYFSDSARLQLGTATSAFQTHEIAPQFLNNEHVASLTDTLRTAAPVELDRLAQLDLQQGPVKLGEQSISRVKLWQLGAKVEGQSLSSLNFQGDWASAVRFDGQLLQSHLSTNPPSDFVDSVKLLKSVAQQHNGDISSVVDGVESTSFKQALSTLESNRPLSTQQIHQIQRKIAGPRINFGTIKHIAGQTPGVALQVWGIYSGIKSAVDAFKQGDTQEGLIQTGAVAANLASIPAEIALNRSLPKLGQRLTARLAGSGSRFAAASSNLGKLLGRAGGLAASLITLPFDIYSAYKAFSDTGKEGLTDKQRQDLYVSGGFSVAGAAVSLSLGVAALATGSAALGPIGIGLGVALIVGSQIYSAVRQVEDVWEYVPALDNWQHRLRQGWLAFTGQEMDQWVLDAYKVNKTKEMYLDQAKSNAEELLKGELGNLVDTIIYGDVDVVIQEKLIPHYQGDYTSREPVVRGDDDVIFAQDGINALLATEKREGIRPTMAIQGEQDDKKGVFFNIGDGHDTVFGVTNKKNEFLFGKGNKNLKGGKLDDNFTFSAGHQLLESFINNPDKLNDRIFFEIDGGEGQNTLILNAETYHKYDHERQYTGFIVNLNQGKVWLRKSGESGEAARGPEIGFLKNIQHTLGASQGSDIIYGNDQSNRLLANSADQVFAGDGSDIITISHQANVDGGRGQDIFLVQRDVSNAEIREDGADVSVIRLEFSLDEIVDWQIIGGDLRIGLLDQFKSVTVKGVYQQRNNQWQLVNNKLNFQTLDGFMLVPQLEKTLTTEAEQQATPIQLAVRYLKPGDKTYFTEKTGVTLDLGENRIDGNNQGGVHQADEFVGKDDPSAIVVDSQHSIIEGKPAGQRYLITRGVGEVTIKPEAQSDDSAVINTLLLDYDESEIKGIDIQYNAQSYDYHYSGGVLRNVGYHRKNYTLIVSFNDGRQVILPDVIDTTTHPGDAVSSGGKTLRDYRLITRDGIELSLKDEGISNSRFSSKSFLHAGHYDDKNHSGVKRVNTLSTINRKDYTLTDWQWGKGKTLAERYVLSGEGTSFADRIIGSDDNNLLRGYGGDDLLQGKNGHDTYVVGALEGSVTIDNRATDNKLDSLVIAASFNDINSHRENNDLVITARLPRPDKDGNTVYIDRKIVLQNYFVSEAFRHLAIVSNEGHQQEWVVDEFGNLSRIITGKQSAADHYLSDTLATLDKGQPLVADKHNYQDHETALNHVVDADKLSTTRFVGSQHDDKITLKTAGQLNKLQIDQTLAKVIYNIDLGEGNNTVDLSQFFKKGVYVSLMGPAGISYNTDAYELKPTDILNETIRINNVANIIGTDGNDELRGYNGGNLLAGGDGEDTIDGKEGQNTLIGGAGNDTIYSGSHQDLIIFSRGDGQDSIAGNTTNDVIEINGYRLSDLHFGLTSDNQLKVTFNGEAGDGITIAHWSSNWNLVIKTQDGMINKAGIDTLIPLFSDVDAAKWSAGQIAVTSSQKKALHRAWQLTHFTLQGDDNRASVLIGQQGNEEFIAGNGGTVVRAGAGDDQLTDGEGNDVLIAEAGADLITFNHGGEDVASGGEGEDTYRVSATSQGVKVIDNLAEVGEDVLVLEQAQSLADIQLAKNGLDLHILLKDTNGKVNTKDLPEVIIKNYYLSEKHRHLDLVLENIDVSHAELYGLAKLALERKDVVVNSVVNGNQTDINPLQDSDRPLAVSLNGERLEGSTFTGSKYADYVKLTKVGHLQKLDLGQGDNTLDLSDLVVDENTSVVLLPQSRTYQRLNVNDKEVQLHGVQRVIGSAAEDNIYGNEAANILHGGLGNDRLFGLKNSNTLIGGKGNDYIRSGQDQDTIVFEQGDGQDQVVGDTTGDVIKLKGVNAYDVHFSVEGDALEIGFKGQQGDKITITDWSQNQALYITTEDGSVLDKQGIGQLVQAMASLPSDSWSSSTPIANDIKTSIAQAWTITTQS</sequence>
<dbReference type="PROSITE" id="PS51995">
    <property type="entry name" value="ATLF"/>
    <property type="match status" value="1"/>
</dbReference>
<feature type="compositionally biased region" description="Polar residues" evidence="4">
    <location>
        <begin position="857"/>
        <end position="872"/>
    </location>
</feature>
<dbReference type="Pfam" id="PF07737">
    <property type="entry name" value="ATLF"/>
    <property type="match status" value="1"/>
</dbReference>
<evidence type="ECO:0000313" key="7">
    <source>
        <dbReference type="Proteomes" id="UP000257039"/>
    </source>
</evidence>
<dbReference type="RefSeq" id="WP_094786922.1">
    <property type="nucleotide sequence ID" value="NZ_NDXW01000001.1"/>
</dbReference>
<dbReference type="Pfam" id="PF00353">
    <property type="entry name" value="HemolysinCabind"/>
    <property type="match status" value="6"/>
</dbReference>
<dbReference type="PROSITE" id="PS51996">
    <property type="entry name" value="TR_MART"/>
    <property type="match status" value="1"/>
</dbReference>
<dbReference type="InterPro" id="IPR011049">
    <property type="entry name" value="Serralysin-like_metalloprot_C"/>
</dbReference>
<dbReference type="InterPro" id="IPR001343">
    <property type="entry name" value="Hemolysn_Ca-bd"/>
</dbReference>
<reference evidence="6 7" key="1">
    <citation type="submission" date="2017-04" db="EMBL/GenBank/DDBJ databases">
        <title>Draft genome sequence of Zooshikella ganghwensis VG4 isolated from Red Sea sediments.</title>
        <authorList>
            <person name="Rehman Z."/>
            <person name="Alam I."/>
            <person name="Kamau A."/>
            <person name="Bajic V."/>
            <person name="Leiknes T."/>
        </authorList>
    </citation>
    <scope>NUCLEOTIDE SEQUENCE [LARGE SCALE GENOMIC DNA]</scope>
    <source>
        <strain evidence="6 7">VG4</strain>
    </source>
</reference>